<dbReference type="AlphaFoldDB" id="A0A428RR10"/>
<keyword evidence="2" id="KW-1185">Reference proteome</keyword>
<dbReference type="Proteomes" id="UP000287144">
    <property type="component" value="Unassembled WGS sequence"/>
</dbReference>
<comment type="caution">
    <text evidence="1">The sequence shown here is derived from an EMBL/GenBank/DDBJ whole genome shotgun (WGS) entry which is preliminary data.</text>
</comment>
<gene>
    <name evidence="1" type="ORF">CEP52_017450</name>
</gene>
<sequence>MDAPYRYLTLRHEEGLINGTLPDLLPGEAVFQSHSLPPLQGGLHTMNVSQELDEPPAPKKDKWRVKPTGTDLSRDFGVIAPHYRLPASSFVSVFPKVGDSAPPKTLPHVVLKDPHFPWKWAARKMGTTANVDEQRGCIPWVALITFTAEELQLDPTTLESITRFPGVEANEKSRL</sequence>
<evidence type="ECO:0000313" key="2">
    <source>
        <dbReference type="Proteomes" id="UP000287144"/>
    </source>
</evidence>
<dbReference type="EMBL" id="NKCK01000561">
    <property type="protein sequence ID" value="RSL80016.1"/>
    <property type="molecule type" value="Genomic_DNA"/>
</dbReference>
<protein>
    <submittedName>
        <fullName evidence="1">Uncharacterized protein</fullName>
    </submittedName>
</protein>
<evidence type="ECO:0000313" key="1">
    <source>
        <dbReference type="EMBL" id="RSL80016.1"/>
    </source>
</evidence>
<accession>A0A428RR10</accession>
<dbReference type="STRING" id="1325735.A0A428RR10"/>
<name>A0A428RR10_9HYPO</name>
<reference evidence="1 2" key="1">
    <citation type="submission" date="2017-06" db="EMBL/GenBank/DDBJ databases">
        <title>Comparative genomic analysis of Ambrosia Fusariam Clade fungi.</title>
        <authorList>
            <person name="Stajich J.E."/>
            <person name="Carrillo J."/>
            <person name="Kijimoto T."/>
            <person name="Eskalen A."/>
            <person name="O'Donnell K."/>
            <person name="Kasson M."/>
        </authorList>
    </citation>
    <scope>NUCLEOTIDE SEQUENCE [LARGE SCALE GENOMIC DNA]</scope>
    <source>
        <strain evidence="1 2">NRRL62579</strain>
    </source>
</reference>
<organism evidence="1 2">
    <name type="scientific">Fusarium oligoseptatum</name>
    <dbReference type="NCBI Taxonomy" id="2604345"/>
    <lineage>
        <taxon>Eukaryota</taxon>
        <taxon>Fungi</taxon>
        <taxon>Dikarya</taxon>
        <taxon>Ascomycota</taxon>
        <taxon>Pezizomycotina</taxon>
        <taxon>Sordariomycetes</taxon>
        <taxon>Hypocreomycetidae</taxon>
        <taxon>Hypocreales</taxon>
        <taxon>Nectriaceae</taxon>
        <taxon>Fusarium</taxon>
        <taxon>Fusarium solani species complex</taxon>
    </lineage>
</organism>
<proteinExistence type="predicted"/>